<sequence length="64" mass="7670">MEKVTEKSDKKYRRRHLEFFNSLSYWEKHFNAGFAIEDINGKKQDIPVGLSEFYGQRRMGKNVN</sequence>
<organism evidence="1">
    <name type="scientific">candidate division WOR-3 bacterium</name>
    <dbReference type="NCBI Taxonomy" id="2052148"/>
    <lineage>
        <taxon>Bacteria</taxon>
        <taxon>Bacteria division WOR-3</taxon>
    </lineage>
</organism>
<dbReference type="EMBL" id="DSOL01000188">
    <property type="protein sequence ID" value="HEN28293.1"/>
    <property type="molecule type" value="Genomic_DNA"/>
</dbReference>
<evidence type="ECO:0000313" key="1">
    <source>
        <dbReference type="EMBL" id="HEN28293.1"/>
    </source>
</evidence>
<accession>A0A7C2P164</accession>
<name>A0A7C2P164_UNCW3</name>
<reference evidence="1" key="1">
    <citation type="journal article" date="2020" name="mSystems">
        <title>Genome- and Community-Level Interaction Insights into Carbon Utilization and Element Cycling Functions of Hydrothermarchaeota in Hydrothermal Sediment.</title>
        <authorList>
            <person name="Zhou Z."/>
            <person name="Liu Y."/>
            <person name="Xu W."/>
            <person name="Pan J."/>
            <person name="Luo Z.H."/>
            <person name="Li M."/>
        </authorList>
    </citation>
    <scope>NUCLEOTIDE SEQUENCE [LARGE SCALE GENOMIC DNA]</scope>
    <source>
        <strain evidence="1">SpSt-34</strain>
    </source>
</reference>
<proteinExistence type="predicted"/>
<protein>
    <submittedName>
        <fullName evidence="1">Uncharacterized protein</fullName>
    </submittedName>
</protein>
<gene>
    <name evidence="1" type="ORF">ENQ77_06565</name>
</gene>
<comment type="caution">
    <text evidence="1">The sequence shown here is derived from an EMBL/GenBank/DDBJ whole genome shotgun (WGS) entry which is preliminary data.</text>
</comment>
<dbReference type="AlphaFoldDB" id="A0A7C2P164"/>